<evidence type="ECO:0000259" key="11">
    <source>
        <dbReference type="PROSITE" id="PS51144"/>
    </source>
</evidence>
<dbReference type="InterPro" id="IPR018338">
    <property type="entry name" value="Carbonic_anhydrase_a-class_CS"/>
</dbReference>
<feature type="domain" description="Alpha-carbonic anhydrase" evidence="11">
    <location>
        <begin position="109"/>
        <end position="346"/>
    </location>
</feature>
<sequence>MWLNKAQRVLVIGVGKNHSQRFEETHPNLAEKFSLILNVAILLWWVRKKHVHGINYINHPSRFSFVKEERGICYPDNSAVTMTPTVSFSVFAIALLIVGTSANEEQVLGIFGYGGKNGPDHWGELSSKYSSCSNGKWQSPVDIVKDKVVRNKNMKPLIRDYGPANATLVNNGFNIAINFGGHLGVLVADGKNFTFKHMHWHSPSEHQIDGHRFPVEMHMVHEADDGSFAVVSTLYRYGDPDPLLSKIKGNLDELAKEKCAEHEEAHIPLGNFNTRWLMRKTRKYYRYYGSLTTPPCTEKIMWNILGKVRSISKDQIEALKKPLVSNCKENSRPVRPLNGRLIELYDELGGNQV</sequence>
<evidence type="ECO:0000256" key="6">
    <source>
        <dbReference type="ARBA" id="ARBA00022723"/>
    </source>
</evidence>
<comment type="similarity">
    <text evidence="4">Belongs to the alpha-class carbonic anhydrase family.</text>
</comment>
<evidence type="ECO:0000256" key="10">
    <source>
        <dbReference type="RuleBase" id="RU367011"/>
    </source>
</evidence>
<dbReference type="PANTHER" id="PTHR18952:SF236">
    <property type="entry name" value="ALPHA CARBONIC ANHYDRASE 1, CHLOROPLASTIC"/>
    <property type="match status" value="1"/>
</dbReference>
<dbReference type="PROSITE" id="PS51144">
    <property type="entry name" value="ALPHA_CA_2"/>
    <property type="match status" value="1"/>
</dbReference>
<evidence type="ECO:0000256" key="5">
    <source>
        <dbReference type="ARBA" id="ARBA00012925"/>
    </source>
</evidence>
<reference evidence="12" key="1">
    <citation type="submission" date="2021-01" db="EMBL/GenBank/DDBJ databases">
        <authorList>
            <person name="Lovell J.T."/>
            <person name="Bentley N."/>
            <person name="Bhattarai G."/>
            <person name="Jenkins J.W."/>
            <person name="Sreedasyam A."/>
            <person name="Alarcon Y."/>
            <person name="Bock C."/>
            <person name="Boston L."/>
            <person name="Carlson J."/>
            <person name="Cervantes K."/>
            <person name="Clermont K."/>
            <person name="Krom N."/>
            <person name="Kubenka K."/>
            <person name="Mamidi S."/>
            <person name="Mattison C."/>
            <person name="Monteros M."/>
            <person name="Pisani C."/>
            <person name="Plott C."/>
            <person name="Rajasekar S."/>
            <person name="Rhein H.S."/>
            <person name="Rohla C."/>
            <person name="Song M."/>
            <person name="Hilaire R.S."/>
            <person name="Shu S."/>
            <person name="Wells L."/>
            <person name="Wang X."/>
            <person name="Webber J."/>
            <person name="Heerema R.J."/>
            <person name="Klein P."/>
            <person name="Conner P."/>
            <person name="Grauke L."/>
            <person name="Grimwood J."/>
            <person name="Schmutz J."/>
            <person name="Randall J.J."/>
        </authorList>
    </citation>
    <scope>NUCLEOTIDE SEQUENCE</scope>
    <source>
        <tissue evidence="12">Leaf</tissue>
    </source>
</reference>
<evidence type="ECO:0000313" key="12">
    <source>
        <dbReference type="EMBL" id="KAG6690334.1"/>
    </source>
</evidence>
<dbReference type="PANTHER" id="PTHR18952">
    <property type="entry name" value="CARBONIC ANHYDRASE"/>
    <property type="match status" value="1"/>
</dbReference>
<dbReference type="Pfam" id="PF00194">
    <property type="entry name" value="Carb_anhydrase"/>
    <property type="match status" value="1"/>
</dbReference>
<dbReference type="EMBL" id="CM031834">
    <property type="protein sequence ID" value="KAG6690334.1"/>
    <property type="molecule type" value="Genomic_DNA"/>
</dbReference>
<evidence type="ECO:0000256" key="1">
    <source>
        <dbReference type="ARBA" id="ARBA00001947"/>
    </source>
</evidence>
<name>A0A922DT75_CARIL</name>
<comment type="cofactor">
    <cofactor evidence="1 10">
        <name>Zn(2+)</name>
        <dbReference type="ChEBI" id="CHEBI:29105"/>
    </cofactor>
</comment>
<comment type="similarity">
    <text evidence="10">Belongs to the alpha-carbonic anhydrase family.</text>
</comment>
<evidence type="ECO:0000256" key="9">
    <source>
        <dbReference type="ARBA" id="ARBA00048348"/>
    </source>
</evidence>
<proteinExistence type="inferred from homology"/>
<keyword evidence="8 10" id="KW-0456">Lyase</keyword>
<dbReference type="Proteomes" id="UP000811246">
    <property type="component" value="Chromosome 10"/>
</dbReference>
<evidence type="ECO:0000256" key="3">
    <source>
        <dbReference type="ARBA" id="ARBA00004470"/>
    </source>
</evidence>
<gene>
    <name evidence="12" type="ORF">I3842_10G010200</name>
</gene>
<dbReference type="GO" id="GO:0008270">
    <property type="term" value="F:zinc ion binding"/>
    <property type="evidence" value="ECO:0007669"/>
    <property type="project" value="UniProtKB-UniRule"/>
</dbReference>
<dbReference type="InterPro" id="IPR036398">
    <property type="entry name" value="CA_dom_sf"/>
</dbReference>
<keyword evidence="6 10" id="KW-0479">Metal-binding</keyword>
<dbReference type="AlphaFoldDB" id="A0A922DT75"/>
<dbReference type="GO" id="GO:0004089">
    <property type="term" value="F:carbonate dehydratase activity"/>
    <property type="evidence" value="ECO:0007669"/>
    <property type="project" value="UniProtKB-UniRule"/>
</dbReference>
<dbReference type="SUPFAM" id="SSF51069">
    <property type="entry name" value="Carbonic anhydrase"/>
    <property type="match status" value="1"/>
</dbReference>
<dbReference type="CDD" id="cd03124">
    <property type="entry name" value="alpha_CA_prokaryotic_like"/>
    <property type="match status" value="1"/>
</dbReference>
<evidence type="ECO:0000256" key="7">
    <source>
        <dbReference type="ARBA" id="ARBA00022833"/>
    </source>
</evidence>
<protein>
    <recommendedName>
        <fullName evidence="5 10">Carbonic anhydrase</fullName>
        <ecNumber evidence="5 10">4.2.1.1</ecNumber>
    </recommendedName>
</protein>
<dbReference type="GO" id="GO:0006730">
    <property type="term" value="P:one-carbon metabolic process"/>
    <property type="evidence" value="ECO:0007669"/>
    <property type="project" value="TreeGrafter"/>
</dbReference>
<comment type="function">
    <text evidence="2 10">Reversible hydration of carbon dioxide.</text>
</comment>
<dbReference type="InterPro" id="IPR001148">
    <property type="entry name" value="CA_dom"/>
</dbReference>
<accession>A0A922DT75</accession>
<dbReference type="PROSITE" id="PS00162">
    <property type="entry name" value="ALPHA_CA_1"/>
    <property type="match status" value="1"/>
</dbReference>
<dbReference type="Gene3D" id="3.10.200.10">
    <property type="entry name" value="Alpha carbonic anhydrase"/>
    <property type="match status" value="1"/>
</dbReference>
<dbReference type="GO" id="GO:0009570">
    <property type="term" value="C:chloroplast stroma"/>
    <property type="evidence" value="ECO:0007669"/>
    <property type="project" value="UniProtKB-SubCell"/>
</dbReference>
<evidence type="ECO:0000256" key="8">
    <source>
        <dbReference type="ARBA" id="ARBA00023239"/>
    </source>
</evidence>
<comment type="subcellular location">
    <subcellularLocation>
        <location evidence="3">Plastid</location>
        <location evidence="3">Chloroplast stroma</location>
    </subcellularLocation>
</comment>
<dbReference type="InterPro" id="IPR041891">
    <property type="entry name" value="Alpha_CA_prokaryot-like"/>
</dbReference>
<dbReference type="InterPro" id="IPR023561">
    <property type="entry name" value="Carbonic_anhydrase_a-class"/>
</dbReference>
<dbReference type="SMART" id="SM01057">
    <property type="entry name" value="Carb_anhydrase"/>
    <property type="match status" value="1"/>
</dbReference>
<evidence type="ECO:0000256" key="4">
    <source>
        <dbReference type="ARBA" id="ARBA00006365"/>
    </source>
</evidence>
<comment type="catalytic activity">
    <reaction evidence="9 10">
        <text>hydrogencarbonate + H(+) = CO2 + H2O</text>
        <dbReference type="Rhea" id="RHEA:10748"/>
        <dbReference type="ChEBI" id="CHEBI:15377"/>
        <dbReference type="ChEBI" id="CHEBI:15378"/>
        <dbReference type="ChEBI" id="CHEBI:16526"/>
        <dbReference type="ChEBI" id="CHEBI:17544"/>
        <dbReference type="EC" id="4.2.1.1"/>
    </reaction>
</comment>
<keyword evidence="7 10" id="KW-0862">Zinc</keyword>
<evidence type="ECO:0000313" key="13">
    <source>
        <dbReference type="Proteomes" id="UP000811246"/>
    </source>
</evidence>
<organism evidence="12 13">
    <name type="scientific">Carya illinoinensis</name>
    <name type="common">Pecan</name>
    <dbReference type="NCBI Taxonomy" id="32201"/>
    <lineage>
        <taxon>Eukaryota</taxon>
        <taxon>Viridiplantae</taxon>
        <taxon>Streptophyta</taxon>
        <taxon>Embryophyta</taxon>
        <taxon>Tracheophyta</taxon>
        <taxon>Spermatophyta</taxon>
        <taxon>Magnoliopsida</taxon>
        <taxon>eudicotyledons</taxon>
        <taxon>Gunneridae</taxon>
        <taxon>Pentapetalae</taxon>
        <taxon>rosids</taxon>
        <taxon>fabids</taxon>
        <taxon>Fagales</taxon>
        <taxon>Juglandaceae</taxon>
        <taxon>Carya</taxon>
    </lineage>
</organism>
<evidence type="ECO:0000256" key="2">
    <source>
        <dbReference type="ARBA" id="ARBA00002904"/>
    </source>
</evidence>
<comment type="caution">
    <text evidence="12">The sequence shown here is derived from an EMBL/GenBank/DDBJ whole genome shotgun (WGS) entry which is preliminary data.</text>
</comment>
<dbReference type="OrthoDB" id="429145at2759"/>
<dbReference type="EC" id="4.2.1.1" evidence="5 10"/>